<sequence length="99" mass="11304">MLSQQYLVSCQQSDHPCNSIVTSEPPPRDLRKTVQSEKEHIADLLPTQNIDKTTGKILMKEVHTRIVENTIRSYTPNRVLNAKPPDIARDEHHVQSYTA</sequence>
<evidence type="ECO:0000256" key="1">
    <source>
        <dbReference type="SAM" id="MobiDB-lite"/>
    </source>
</evidence>
<name>A0A8D8XB01_9HEMI</name>
<protein>
    <submittedName>
        <fullName evidence="2">Uncharacterized protein</fullName>
    </submittedName>
</protein>
<dbReference type="EMBL" id="HBUF01284428">
    <property type="protein sequence ID" value="CAG6687995.1"/>
    <property type="molecule type" value="Transcribed_RNA"/>
</dbReference>
<dbReference type="AlphaFoldDB" id="A0A8D8XB01"/>
<reference evidence="2" key="1">
    <citation type="submission" date="2021-05" db="EMBL/GenBank/DDBJ databases">
        <authorList>
            <person name="Alioto T."/>
            <person name="Alioto T."/>
            <person name="Gomez Garrido J."/>
        </authorList>
    </citation>
    <scope>NUCLEOTIDE SEQUENCE</scope>
</reference>
<accession>A0A8D8XB01</accession>
<evidence type="ECO:0000313" key="2">
    <source>
        <dbReference type="EMBL" id="CAG6687995.1"/>
    </source>
</evidence>
<organism evidence="2">
    <name type="scientific">Cacopsylla melanoneura</name>
    <dbReference type="NCBI Taxonomy" id="428564"/>
    <lineage>
        <taxon>Eukaryota</taxon>
        <taxon>Metazoa</taxon>
        <taxon>Ecdysozoa</taxon>
        <taxon>Arthropoda</taxon>
        <taxon>Hexapoda</taxon>
        <taxon>Insecta</taxon>
        <taxon>Pterygota</taxon>
        <taxon>Neoptera</taxon>
        <taxon>Paraneoptera</taxon>
        <taxon>Hemiptera</taxon>
        <taxon>Sternorrhyncha</taxon>
        <taxon>Psylloidea</taxon>
        <taxon>Psyllidae</taxon>
        <taxon>Psyllinae</taxon>
        <taxon>Cacopsylla</taxon>
    </lineage>
</organism>
<proteinExistence type="predicted"/>
<feature type="region of interest" description="Disordered" evidence="1">
    <location>
        <begin position="77"/>
        <end position="99"/>
    </location>
</feature>
<feature type="compositionally biased region" description="Basic and acidic residues" evidence="1">
    <location>
        <begin position="86"/>
        <end position="99"/>
    </location>
</feature>